<comment type="caution">
    <text evidence="3">The sequence shown here is derived from an EMBL/GenBank/DDBJ whole genome shotgun (WGS) entry which is preliminary data.</text>
</comment>
<keyword evidence="4" id="KW-1185">Reference proteome</keyword>
<dbReference type="EMBL" id="RQZF01000009">
    <property type="protein sequence ID" value="RRC94886.1"/>
    <property type="molecule type" value="Genomic_DNA"/>
</dbReference>
<reference evidence="3 4" key="1">
    <citation type="submission" date="2018-11" db="EMBL/GenBank/DDBJ databases">
        <title>Genomes From Bacteria Associated with the Canine Oral Cavity: a Test Case for Automated Genome-Based Taxonomic Assignment.</title>
        <authorList>
            <person name="Coil D.A."/>
            <person name="Jospin G."/>
            <person name="Darling A.E."/>
            <person name="Wallis C."/>
            <person name="Davis I.J."/>
            <person name="Harris S."/>
            <person name="Eisen J.A."/>
            <person name="Holcombe L.J."/>
            <person name="O'Flynn C."/>
        </authorList>
    </citation>
    <scope>NUCLEOTIDE SEQUENCE [LARGE SCALE GENOMIC DNA]</scope>
    <source>
        <strain evidence="3 4">OH770</strain>
    </source>
</reference>
<name>A0A3P1SCW4_9ACTO</name>
<feature type="region of interest" description="Disordered" evidence="1">
    <location>
        <begin position="1"/>
        <end position="29"/>
    </location>
</feature>
<keyword evidence="2" id="KW-1133">Transmembrane helix</keyword>
<evidence type="ECO:0000256" key="2">
    <source>
        <dbReference type="SAM" id="Phobius"/>
    </source>
</evidence>
<sequence>MNDTPMNKGHAVDEAQSAEYENRPVTHGNPALQRAGERIRVVTLVLGALVILGIGVWMMVASSDLRGLTGLWAMASVAAMAFFSVGIVKRVFNAAQASLPAWLGIGYLGRILIVAFSLIGGRLAGAEVRIIGVALIIMILLSTLAEVWMLSRARILNVVPLDTSH</sequence>
<feature type="transmembrane region" description="Helical" evidence="2">
    <location>
        <begin position="99"/>
        <end position="124"/>
    </location>
</feature>
<dbReference type="Proteomes" id="UP000280444">
    <property type="component" value="Unassembled WGS sequence"/>
</dbReference>
<evidence type="ECO:0000313" key="3">
    <source>
        <dbReference type="EMBL" id="RRC94886.1"/>
    </source>
</evidence>
<feature type="transmembrane region" description="Helical" evidence="2">
    <location>
        <begin position="130"/>
        <end position="150"/>
    </location>
</feature>
<proteinExistence type="predicted"/>
<gene>
    <name evidence="3" type="ORF">EII11_08430</name>
</gene>
<evidence type="ECO:0000313" key="4">
    <source>
        <dbReference type="Proteomes" id="UP000280444"/>
    </source>
</evidence>
<protein>
    <submittedName>
        <fullName evidence="3">Uncharacterized protein</fullName>
    </submittedName>
</protein>
<keyword evidence="2" id="KW-0472">Membrane</keyword>
<feature type="transmembrane region" description="Helical" evidence="2">
    <location>
        <begin position="41"/>
        <end position="60"/>
    </location>
</feature>
<organism evidence="3 4">
    <name type="scientific">Schaalia canis</name>
    <dbReference type="NCBI Taxonomy" id="100469"/>
    <lineage>
        <taxon>Bacteria</taxon>
        <taxon>Bacillati</taxon>
        <taxon>Actinomycetota</taxon>
        <taxon>Actinomycetes</taxon>
        <taxon>Actinomycetales</taxon>
        <taxon>Actinomycetaceae</taxon>
        <taxon>Schaalia</taxon>
    </lineage>
</organism>
<dbReference type="AlphaFoldDB" id="A0A3P1SCW4"/>
<keyword evidence="2" id="KW-0812">Transmembrane</keyword>
<evidence type="ECO:0000256" key="1">
    <source>
        <dbReference type="SAM" id="MobiDB-lite"/>
    </source>
</evidence>
<feature type="transmembrane region" description="Helical" evidence="2">
    <location>
        <begin position="72"/>
        <end position="92"/>
    </location>
</feature>
<dbReference type="RefSeq" id="WP_124871459.1">
    <property type="nucleotide sequence ID" value="NZ_RQZF01000009.1"/>
</dbReference>
<accession>A0A3P1SCW4</accession>